<feature type="coiled-coil region" evidence="2">
    <location>
        <begin position="156"/>
        <end position="183"/>
    </location>
</feature>
<dbReference type="PANTHER" id="PTHR30438">
    <property type="entry name" value="36 KDA ANTIGEN-RELATED"/>
    <property type="match status" value="1"/>
</dbReference>
<proteinExistence type="inferred from homology"/>
<evidence type="ECO:0000259" key="3">
    <source>
        <dbReference type="Pfam" id="PF25917"/>
    </source>
</evidence>
<gene>
    <name evidence="4" type="ORF">IV01_23835</name>
</gene>
<evidence type="ECO:0000256" key="1">
    <source>
        <dbReference type="ARBA" id="ARBA00009477"/>
    </source>
</evidence>
<dbReference type="PANTHER" id="PTHR30438:SF2">
    <property type="entry name" value="MEMBRANE PROTEIN"/>
    <property type="match status" value="1"/>
</dbReference>
<comment type="caution">
    <text evidence="4">The sequence shown here is derived from an EMBL/GenBank/DDBJ whole genome shotgun (WGS) entry which is preliminary data.</text>
</comment>
<dbReference type="EMBL" id="JPQU01000089">
    <property type="protein sequence ID" value="KFE51291.1"/>
    <property type="molecule type" value="Genomic_DNA"/>
</dbReference>
<dbReference type="Pfam" id="PF25917">
    <property type="entry name" value="BSH_RND"/>
    <property type="match status" value="1"/>
</dbReference>
<protein>
    <submittedName>
        <fullName evidence="4">Hemolysin secretion protein D</fullName>
    </submittedName>
</protein>
<dbReference type="SUPFAM" id="SSF111369">
    <property type="entry name" value="HlyD-like secretion proteins"/>
    <property type="match status" value="1"/>
</dbReference>
<evidence type="ECO:0000313" key="5">
    <source>
        <dbReference type="Proteomes" id="UP000028631"/>
    </source>
</evidence>
<dbReference type="OrthoDB" id="9778236at2"/>
<dbReference type="Gene3D" id="2.40.50.100">
    <property type="match status" value="1"/>
</dbReference>
<dbReference type="Gene3D" id="2.40.30.170">
    <property type="match status" value="1"/>
</dbReference>
<keyword evidence="2" id="KW-0175">Coiled coil</keyword>
<comment type="similarity">
    <text evidence="1">Belongs to the membrane fusion protein (MFP) (TC 8.A.1) family.</text>
</comment>
<sequence length="321" mass="35055">MPAQRRTLITWALAILILSLAGAAFGYWHWRQTPLPADFDWTNGRLEATEVQIASKMPGRLAQVLVQEGDKVHAGQLLARMDTRTLEAQLHQAEAGVLGARQNVAAAQATVQLRQSEQLLAQQDLVRVRKMFERGFYSAQAMDQQQSRLDTSTSAVKAARAQVEALQASIGAALAQAASLQSEIDDNSLLAPIDGLVQLRMAEPGEVLAAGGQVFLLIDLNDQYMNLYFPAATAGKVTIGDEARIVLDALPGQGLPARISFVEDKSQFTPKEVETRDERQKLVFRVKARLINPLDTPQAKPGMPGVGYVRTTAADWPTTFK</sequence>
<organism evidence="4 5">
    <name type="scientific">Pseudomonas syringae</name>
    <dbReference type="NCBI Taxonomy" id="317"/>
    <lineage>
        <taxon>Bacteria</taxon>
        <taxon>Pseudomonadati</taxon>
        <taxon>Pseudomonadota</taxon>
        <taxon>Gammaproteobacteria</taxon>
        <taxon>Pseudomonadales</taxon>
        <taxon>Pseudomonadaceae</taxon>
        <taxon>Pseudomonas</taxon>
    </lineage>
</organism>
<dbReference type="AlphaFoldDB" id="A0A085V778"/>
<reference evidence="4 5" key="1">
    <citation type="submission" date="2014-07" db="EMBL/GenBank/DDBJ databases">
        <title>Draft Genome Sequences of Environmental Pseudomonas syringae strains.</title>
        <authorList>
            <person name="Baltrus D.A."/>
            <person name="Berge O."/>
            <person name="Morris C."/>
        </authorList>
    </citation>
    <scope>NUCLEOTIDE SEQUENCE [LARGE SCALE GENOMIC DNA]</scope>
    <source>
        <strain evidence="4 5">GAW0119</strain>
    </source>
</reference>
<dbReference type="GO" id="GO:0005886">
    <property type="term" value="C:plasma membrane"/>
    <property type="evidence" value="ECO:0007669"/>
    <property type="project" value="TreeGrafter"/>
</dbReference>
<dbReference type="Proteomes" id="UP000028631">
    <property type="component" value="Unassembled WGS sequence"/>
</dbReference>
<accession>A0A085V778</accession>
<evidence type="ECO:0000313" key="4">
    <source>
        <dbReference type="EMBL" id="KFE51291.1"/>
    </source>
</evidence>
<dbReference type="RefSeq" id="WP_032631413.1">
    <property type="nucleotide sequence ID" value="NZ_JPQU01000089.1"/>
</dbReference>
<feature type="domain" description="Multidrug resistance protein MdtA-like barrel-sandwich hybrid" evidence="3">
    <location>
        <begin position="50"/>
        <end position="218"/>
    </location>
</feature>
<dbReference type="PATRIC" id="fig|317.175.peg.4973"/>
<name>A0A085V778_PSESX</name>
<keyword evidence="5" id="KW-1185">Reference proteome</keyword>
<evidence type="ECO:0000256" key="2">
    <source>
        <dbReference type="SAM" id="Coils"/>
    </source>
</evidence>
<dbReference type="InterPro" id="IPR058625">
    <property type="entry name" value="MdtA-like_BSH"/>
</dbReference>